<keyword evidence="2" id="KW-1185">Reference proteome</keyword>
<accession>A0A444MTV9</accession>
<dbReference type="InterPro" id="IPR051404">
    <property type="entry name" value="TA_system_antitoxin"/>
</dbReference>
<evidence type="ECO:0000313" key="2">
    <source>
        <dbReference type="Proteomes" id="UP000286701"/>
    </source>
</evidence>
<protein>
    <submittedName>
        <fullName evidence="1">Type II toxin-antitoxin system HicB family antitoxin</fullName>
    </submittedName>
</protein>
<dbReference type="PANTHER" id="PTHR34504">
    <property type="entry name" value="ANTITOXIN HICB"/>
    <property type="match status" value="1"/>
</dbReference>
<evidence type="ECO:0000313" key="1">
    <source>
        <dbReference type="EMBL" id="RWY57083.1"/>
    </source>
</evidence>
<dbReference type="RefSeq" id="WP_128531590.1">
    <property type="nucleotide sequence ID" value="NZ_SBIW01000001.1"/>
</dbReference>
<dbReference type="InterPro" id="IPR035069">
    <property type="entry name" value="TTHA1013/TTHA0281-like"/>
</dbReference>
<proteinExistence type="predicted"/>
<dbReference type="EMBL" id="SBIW01000001">
    <property type="protein sequence ID" value="RWY57083.1"/>
    <property type="molecule type" value="Genomic_DNA"/>
</dbReference>
<dbReference type="Proteomes" id="UP000286701">
    <property type="component" value="Unassembled WGS sequence"/>
</dbReference>
<dbReference type="SUPFAM" id="SSF143100">
    <property type="entry name" value="TTHA1013/TTHA0281-like"/>
    <property type="match status" value="1"/>
</dbReference>
<gene>
    <name evidence="1" type="ORF">EPL05_00685</name>
</gene>
<comment type="caution">
    <text evidence="1">The sequence shown here is derived from an EMBL/GenBank/DDBJ whole genome shotgun (WGS) entry which is preliminary data.</text>
</comment>
<sequence>MENRYEIILYWSNEDNAVIAEVPELAGCVADGANYTEALANVEVVIAQCIDTATELKRTIPQPKGELMYA</sequence>
<organism evidence="1 2">
    <name type="scientific">Mucilaginibacter gilvus</name>
    <dbReference type="NCBI Taxonomy" id="2305909"/>
    <lineage>
        <taxon>Bacteria</taxon>
        <taxon>Pseudomonadati</taxon>
        <taxon>Bacteroidota</taxon>
        <taxon>Sphingobacteriia</taxon>
        <taxon>Sphingobacteriales</taxon>
        <taxon>Sphingobacteriaceae</taxon>
        <taxon>Mucilaginibacter</taxon>
    </lineage>
</organism>
<dbReference type="AlphaFoldDB" id="A0A444MTV9"/>
<reference evidence="1 2" key="1">
    <citation type="submission" date="2019-01" db="EMBL/GenBank/DDBJ databases">
        <title>Mucilaginibacter antarcticum sp. nov., isolated from antarctic soil.</title>
        <authorList>
            <person name="Yan Y.-Q."/>
            <person name="Du Z.-J."/>
        </authorList>
    </citation>
    <scope>NUCLEOTIDE SEQUENCE [LARGE SCALE GENOMIC DNA]</scope>
    <source>
        <strain evidence="1 2">F01003</strain>
    </source>
</reference>
<dbReference type="Gene3D" id="3.30.160.250">
    <property type="match status" value="1"/>
</dbReference>
<dbReference type="OrthoDB" id="5419659at2"/>
<dbReference type="PANTHER" id="PTHR34504:SF2">
    <property type="entry name" value="UPF0150 PROTEIN SSL0259"/>
    <property type="match status" value="1"/>
</dbReference>
<name>A0A444MTV9_9SPHI</name>